<dbReference type="CDD" id="cd13624">
    <property type="entry name" value="PBP2_Arg_Lys_His"/>
    <property type="match status" value="1"/>
</dbReference>
<dbReference type="PANTHER" id="PTHR35936:SF17">
    <property type="entry name" value="ARGININE-BINDING EXTRACELLULAR PROTEIN ARTP"/>
    <property type="match status" value="1"/>
</dbReference>
<dbReference type="RefSeq" id="WP_307150075.1">
    <property type="nucleotide sequence ID" value="NZ_JAUSTU010000007.1"/>
</dbReference>
<keyword evidence="8" id="KW-1185">Reference proteome</keyword>
<evidence type="ECO:0000256" key="2">
    <source>
        <dbReference type="ARBA" id="ARBA00010333"/>
    </source>
</evidence>
<accession>A0ABT9V3I1</accession>
<evidence type="ECO:0000256" key="4">
    <source>
        <dbReference type="RuleBase" id="RU003744"/>
    </source>
</evidence>
<dbReference type="PROSITE" id="PS01039">
    <property type="entry name" value="SBP_BACTERIAL_3"/>
    <property type="match status" value="1"/>
</dbReference>
<reference evidence="7 8" key="1">
    <citation type="submission" date="2023-07" db="EMBL/GenBank/DDBJ databases">
        <title>Genomic Encyclopedia of Type Strains, Phase IV (KMG-IV): sequencing the most valuable type-strain genomes for metagenomic binning, comparative biology and taxonomic classification.</title>
        <authorList>
            <person name="Goeker M."/>
        </authorList>
    </citation>
    <scope>NUCLEOTIDE SEQUENCE [LARGE SCALE GENOMIC DNA]</scope>
    <source>
        <strain evidence="7 8">DSM 23948</strain>
    </source>
</reference>
<dbReference type="InterPro" id="IPR001638">
    <property type="entry name" value="Solute-binding_3/MltF_N"/>
</dbReference>
<dbReference type="SMART" id="SM00062">
    <property type="entry name" value="PBPb"/>
    <property type="match status" value="1"/>
</dbReference>
<dbReference type="SUPFAM" id="SSF53850">
    <property type="entry name" value="Periplasmic binding protein-like II"/>
    <property type="match status" value="1"/>
</dbReference>
<comment type="caution">
    <text evidence="7">The sequence shown here is derived from an EMBL/GenBank/DDBJ whole genome shotgun (WGS) entry which is preliminary data.</text>
</comment>
<comment type="subcellular location">
    <subcellularLocation>
        <location evidence="1">Cell envelope</location>
    </subcellularLocation>
</comment>
<organism evidence="7 8">
    <name type="scientific">Anoxybacillus andreesenii</name>
    <dbReference type="NCBI Taxonomy" id="1325932"/>
    <lineage>
        <taxon>Bacteria</taxon>
        <taxon>Bacillati</taxon>
        <taxon>Bacillota</taxon>
        <taxon>Bacilli</taxon>
        <taxon>Bacillales</taxon>
        <taxon>Anoxybacillaceae</taxon>
        <taxon>Anoxybacillus</taxon>
    </lineage>
</organism>
<sequence length="273" mass="30132">MKRLSKLGLVLILGFVLLLSACGTSETGSKDSGKSGGDEKKTLRLVTDAAYSPMEYMDGDKILGFDIDFARAVAEEAGYELKIDHVGWEPLFVEIDGKNADLAISSITITDERKQTYDFSVPYYLSTNEILVPEGSEIKSGADLKDKVVAVQIDTTGHEIAASILGENHKDIRPFETTPIAIQELLSNGADAVIADKPVVDEYVKNNAEQKLIIITDDSFEQEFYGLLFPKGSKLVEEFNEAINTLFENGKYVEIYKKWFGEEPDIDALKAQS</sequence>
<dbReference type="Gene3D" id="3.40.190.10">
    <property type="entry name" value="Periplasmic binding protein-like II"/>
    <property type="match status" value="2"/>
</dbReference>
<dbReference type="EMBL" id="JAUSTU010000007">
    <property type="protein sequence ID" value="MDQ0155508.1"/>
    <property type="molecule type" value="Genomic_DNA"/>
</dbReference>
<evidence type="ECO:0000313" key="8">
    <source>
        <dbReference type="Proteomes" id="UP001231362"/>
    </source>
</evidence>
<feature type="domain" description="Solute-binding protein family 3/N-terminal" evidence="5">
    <location>
        <begin position="42"/>
        <end position="263"/>
    </location>
</feature>
<dbReference type="InterPro" id="IPR001320">
    <property type="entry name" value="Iontro_rcpt_C"/>
</dbReference>
<dbReference type="PROSITE" id="PS51257">
    <property type="entry name" value="PROKAR_LIPOPROTEIN"/>
    <property type="match status" value="1"/>
</dbReference>
<protein>
    <submittedName>
        <fullName evidence="7">Polar amino acid transport system substrate-binding protein</fullName>
    </submittedName>
</protein>
<evidence type="ECO:0000259" key="6">
    <source>
        <dbReference type="SMART" id="SM00079"/>
    </source>
</evidence>
<dbReference type="PANTHER" id="PTHR35936">
    <property type="entry name" value="MEMBRANE-BOUND LYTIC MUREIN TRANSGLYCOSYLASE F"/>
    <property type="match status" value="1"/>
</dbReference>
<evidence type="ECO:0000256" key="3">
    <source>
        <dbReference type="ARBA" id="ARBA00022729"/>
    </source>
</evidence>
<dbReference type="SMART" id="SM00079">
    <property type="entry name" value="PBPe"/>
    <property type="match status" value="1"/>
</dbReference>
<name>A0ABT9V3I1_9BACL</name>
<dbReference type="Pfam" id="PF00497">
    <property type="entry name" value="SBP_bac_3"/>
    <property type="match status" value="1"/>
</dbReference>
<keyword evidence="3" id="KW-0732">Signal</keyword>
<dbReference type="InterPro" id="IPR018313">
    <property type="entry name" value="SBP_3_CS"/>
</dbReference>
<proteinExistence type="inferred from homology"/>
<gene>
    <name evidence="7" type="ORF">J2S07_001813</name>
</gene>
<feature type="domain" description="Ionotropic glutamate receptor C-terminal" evidence="6">
    <location>
        <begin position="42"/>
        <end position="262"/>
    </location>
</feature>
<evidence type="ECO:0000259" key="5">
    <source>
        <dbReference type="SMART" id="SM00062"/>
    </source>
</evidence>
<evidence type="ECO:0000256" key="1">
    <source>
        <dbReference type="ARBA" id="ARBA00004196"/>
    </source>
</evidence>
<comment type="similarity">
    <text evidence="2 4">Belongs to the bacterial solute-binding protein 3 family.</text>
</comment>
<dbReference type="Proteomes" id="UP001231362">
    <property type="component" value="Unassembled WGS sequence"/>
</dbReference>
<evidence type="ECO:0000313" key="7">
    <source>
        <dbReference type="EMBL" id="MDQ0155508.1"/>
    </source>
</evidence>